<keyword evidence="1" id="KW-0812">Transmembrane</keyword>
<dbReference type="AlphaFoldDB" id="A0A382D3U9"/>
<name>A0A382D3U9_9ZZZZ</name>
<reference evidence="2" key="1">
    <citation type="submission" date="2018-05" db="EMBL/GenBank/DDBJ databases">
        <authorList>
            <person name="Lanie J.A."/>
            <person name="Ng W.-L."/>
            <person name="Kazmierczak K.M."/>
            <person name="Andrzejewski T.M."/>
            <person name="Davidsen T.M."/>
            <person name="Wayne K.J."/>
            <person name="Tettelin H."/>
            <person name="Glass J.I."/>
            <person name="Rusch D."/>
            <person name="Podicherti R."/>
            <person name="Tsui H.-C.T."/>
            <person name="Winkler M.E."/>
        </authorList>
    </citation>
    <scope>NUCLEOTIDE SEQUENCE</scope>
</reference>
<keyword evidence="1" id="KW-1133">Transmembrane helix</keyword>
<keyword evidence="1" id="KW-0472">Membrane</keyword>
<evidence type="ECO:0000313" key="2">
    <source>
        <dbReference type="EMBL" id="SVB32712.1"/>
    </source>
</evidence>
<gene>
    <name evidence="2" type="ORF">METZ01_LOCUS185566</name>
</gene>
<dbReference type="EMBL" id="UINC01037355">
    <property type="protein sequence ID" value="SVB32712.1"/>
    <property type="molecule type" value="Genomic_DNA"/>
</dbReference>
<protein>
    <submittedName>
        <fullName evidence="2">Uncharacterized protein</fullName>
    </submittedName>
</protein>
<sequence>MITILCEIKSKILWIFIFTSFLLAITVPNYALALSNTTLDRIISQIELLYPPLEGYVIAVEGNGLTVDLKRGMAVKKGDRLKLIRYGRELFHPVTKKKVGR</sequence>
<proteinExistence type="predicted"/>
<feature type="non-terminal residue" evidence="2">
    <location>
        <position position="101"/>
    </location>
</feature>
<evidence type="ECO:0000256" key="1">
    <source>
        <dbReference type="SAM" id="Phobius"/>
    </source>
</evidence>
<accession>A0A382D3U9</accession>
<organism evidence="2">
    <name type="scientific">marine metagenome</name>
    <dbReference type="NCBI Taxonomy" id="408172"/>
    <lineage>
        <taxon>unclassified sequences</taxon>
        <taxon>metagenomes</taxon>
        <taxon>ecological metagenomes</taxon>
    </lineage>
</organism>
<feature type="transmembrane region" description="Helical" evidence="1">
    <location>
        <begin position="12"/>
        <end position="32"/>
    </location>
</feature>